<sequence>MERVSINWLYTLEDTLYPGKLNACEEHDILYRLVVDLEKEIKQFRSFFIEQLSSSEKIARIYLMQLIEVSNKIYAYLTRMSALWNKSRFSHHIRNIYRHVLFLLGSITEMCGRYDREIQLGLPIANYFLSNVRIMLNQKFEIVRKQIGNSNIDKQLSKLLLSGLQSHIRKKEMKKSDLDYACLILDRMEDSESYSTAEMENLLYQYDFNTPAFFNYCIINCNRMLLDTPSLHEQMEILIGFEDRINGLPPRTTLRWMPEDISIREQLRVFLKEKKAYLQQRMELRRSEIEDHKLTEENERMEVSVPVTQLGVFVRLFMERGILPKEDVGRTFAYYARHYRTPKTPFISAESLQKKSTNIEYSTANKVKGHLIGMVNWLNEHHNTHRDKEPNP</sequence>
<dbReference type="GeneID" id="78461252"/>
<accession>A0A4V6KQX5</accession>
<dbReference type="AlphaFoldDB" id="A0A4V6KQX5"/>
<dbReference type="KEGG" id="stha:NCTC11429_00436"/>
<organism evidence="1 2">
    <name type="scientific">Sphingobacterium thalpophilum</name>
    <dbReference type="NCBI Taxonomy" id="259"/>
    <lineage>
        <taxon>Bacteria</taxon>
        <taxon>Pseudomonadati</taxon>
        <taxon>Bacteroidota</taxon>
        <taxon>Sphingobacteriia</taxon>
        <taxon>Sphingobacteriales</taxon>
        <taxon>Sphingobacteriaceae</taxon>
        <taxon>Sphingobacterium</taxon>
    </lineage>
</organism>
<reference evidence="1 2" key="1">
    <citation type="submission" date="2019-05" db="EMBL/GenBank/DDBJ databases">
        <authorList>
            <consortium name="Pathogen Informatics"/>
        </authorList>
    </citation>
    <scope>NUCLEOTIDE SEQUENCE [LARGE SCALE GENOMIC DNA]</scope>
    <source>
        <strain evidence="1 2">NCTC11429</strain>
    </source>
</reference>
<proteinExistence type="predicted"/>
<evidence type="ECO:0000313" key="2">
    <source>
        <dbReference type="Proteomes" id="UP000308196"/>
    </source>
</evidence>
<protein>
    <submittedName>
        <fullName evidence="1">Uncharacterized protein</fullName>
    </submittedName>
</protein>
<dbReference type="STRING" id="1123265.GCA_000686625_03172"/>
<dbReference type="Proteomes" id="UP000308196">
    <property type="component" value="Chromosome"/>
</dbReference>
<gene>
    <name evidence="1" type="ORF">NCTC11429_00436</name>
</gene>
<dbReference type="EMBL" id="LR590484">
    <property type="protein sequence ID" value="VTR29488.1"/>
    <property type="molecule type" value="Genomic_DNA"/>
</dbReference>
<evidence type="ECO:0000313" key="1">
    <source>
        <dbReference type="EMBL" id="VTR29488.1"/>
    </source>
</evidence>
<dbReference type="RefSeq" id="WP_028069964.1">
    <property type="nucleotide sequence ID" value="NZ_LR590484.1"/>
</dbReference>
<name>A0A4V6KQX5_9SPHI</name>